<proteinExistence type="predicted"/>
<feature type="compositionally biased region" description="Low complexity" evidence="1">
    <location>
        <begin position="72"/>
        <end position="86"/>
    </location>
</feature>
<name>A0A5Q0CG23_9HYPH</name>
<evidence type="ECO:0000313" key="3">
    <source>
        <dbReference type="Proteomes" id="UP000326881"/>
    </source>
</evidence>
<sequence>MLASFKKNIVLLCVTLLVSCNSVPIEQVPSDAVVVVGPSDLQGKTREQIEADEKRLADNERTREPSIRTDYPTPTRIAATTPAVTTSGFPQPPGDSRSDCDDPNSRFVQWIQNVQQQASSGGACMNARGAYLINSEGAKKSRYCAQFYSGTEREQSLQQAEEYDRVASEARETMGGSCG</sequence>
<dbReference type="KEGG" id="rgr:FZ934_22695"/>
<protein>
    <submittedName>
        <fullName evidence="2">Uncharacterized protein</fullName>
    </submittedName>
</protein>
<dbReference type="RefSeq" id="WP_153273091.1">
    <property type="nucleotide sequence ID" value="NZ_CP043499.1"/>
</dbReference>
<evidence type="ECO:0000313" key="2">
    <source>
        <dbReference type="EMBL" id="QFY63120.1"/>
    </source>
</evidence>
<dbReference type="EMBL" id="CP043499">
    <property type="protein sequence ID" value="QFY63120.1"/>
    <property type="molecule type" value="Genomic_DNA"/>
</dbReference>
<reference evidence="2 3" key="1">
    <citation type="submission" date="2019-08" db="EMBL/GenBank/DDBJ databases">
        <title>Prosopis cineraria nodule microbiome.</title>
        <authorList>
            <person name="Ali R."/>
            <person name="Chaluvadi S.R."/>
            <person name="Wang X."/>
        </authorList>
    </citation>
    <scope>NUCLEOTIDE SEQUENCE [LARGE SCALE GENOMIC DNA]</scope>
    <source>
        <strain evidence="2 3">BG7</strain>
        <plasmid evidence="2 3">unnamed</plasmid>
    </source>
</reference>
<keyword evidence="3" id="KW-1185">Reference proteome</keyword>
<feature type="region of interest" description="Disordered" evidence="1">
    <location>
        <begin position="44"/>
        <end position="104"/>
    </location>
</feature>
<dbReference type="Proteomes" id="UP000326881">
    <property type="component" value="Plasmid unnamed"/>
</dbReference>
<evidence type="ECO:0000256" key="1">
    <source>
        <dbReference type="SAM" id="MobiDB-lite"/>
    </source>
</evidence>
<dbReference type="OrthoDB" id="8394718at2"/>
<organism evidence="2 3">
    <name type="scientific">Rhizobium grahamii</name>
    <dbReference type="NCBI Taxonomy" id="1120045"/>
    <lineage>
        <taxon>Bacteria</taxon>
        <taxon>Pseudomonadati</taxon>
        <taxon>Pseudomonadota</taxon>
        <taxon>Alphaproteobacteria</taxon>
        <taxon>Hyphomicrobiales</taxon>
        <taxon>Rhizobiaceae</taxon>
        <taxon>Rhizobium/Agrobacterium group</taxon>
        <taxon>Rhizobium</taxon>
    </lineage>
</organism>
<feature type="compositionally biased region" description="Basic and acidic residues" evidence="1">
    <location>
        <begin position="44"/>
        <end position="67"/>
    </location>
</feature>
<dbReference type="AlphaFoldDB" id="A0A5Q0CG23"/>
<geneLocation type="plasmid" evidence="2 3">
    <name>unnamed</name>
</geneLocation>
<dbReference type="PROSITE" id="PS51257">
    <property type="entry name" value="PROKAR_LIPOPROTEIN"/>
    <property type="match status" value="1"/>
</dbReference>
<accession>A0A5Q0CG23</accession>
<gene>
    <name evidence="2" type="ORF">FZ934_22695</name>
</gene>
<keyword evidence="2" id="KW-0614">Plasmid</keyword>